<dbReference type="InterPro" id="IPR011051">
    <property type="entry name" value="RmlC_Cupin_sf"/>
</dbReference>
<dbReference type="InterPro" id="IPR014710">
    <property type="entry name" value="RmlC-like_jellyroll"/>
</dbReference>
<accession>A0A246JIM5</accession>
<gene>
    <name evidence="2" type="ORF">CDQ91_18410</name>
</gene>
<dbReference type="RefSeq" id="WP_088474166.1">
    <property type="nucleotide sequence ID" value="NZ_NISJ01000013.1"/>
</dbReference>
<dbReference type="CDD" id="cd20302">
    <property type="entry name" value="cupin_DAD"/>
    <property type="match status" value="1"/>
</dbReference>
<evidence type="ECO:0000313" key="3">
    <source>
        <dbReference type="Proteomes" id="UP000197097"/>
    </source>
</evidence>
<protein>
    <submittedName>
        <fullName evidence="2">tRNA modification GTPase</fullName>
    </submittedName>
</protein>
<dbReference type="EMBL" id="NISJ01000013">
    <property type="protein sequence ID" value="OWQ92425.1"/>
    <property type="molecule type" value="Genomic_DNA"/>
</dbReference>
<dbReference type="Proteomes" id="UP000197097">
    <property type="component" value="Unassembled WGS sequence"/>
</dbReference>
<evidence type="ECO:0000259" key="1">
    <source>
        <dbReference type="Pfam" id="PF12973"/>
    </source>
</evidence>
<organism evidence="2 3">
    <name type="scientific">Sphingopyxis witflariensis</name>
    <dbReference type="NCBI Taxonomy" id="173675"/>
    <lineage>
        <taxon>Bacteria</taxon>
        <taxon>Pseudomonadati</taxon>
        <taxon>Pseudomonadota</taxon>
        <taxon>Alphaproteobacteria</taxon>
        <taxon>Sphingomonadales</taxon>
        <taxon>Sphingomonadaceae</taxon>
        <taxon>Sphingopyxis</taxon>
    </lineage>
</organism>
<reference evidence="2 3" key="1">
    <citation type="journal article" date="2002" name="Int. J. Syst. Evol. Microbiol.">
        <title>Sphingopyxis witflariensis sp. nov., isolated from activated sludge.</title>
        <authorList>
            <person name="Kampfer P."/>
            <person name="Witzenberger R."/>
            <person name="Denner E.B."/>
            <person name="Busse H.J."/>
            <person name="Neef A."/>
        </authorList>
    </citation>
    <scope>NUCLEOTIDE SEQUENCE [LARGE SCALE GENOMIC DNA]</scope>
    <source>
        <strain evidence="2 3">DSM 14551</strain>
    </source>
</reference>
<feature type="domain" description="ChrR-like cupin" evidence="1">
    <location>
        <begin position="25"/>
        <end position="114"/>
    </location>
</feature>
<keyword evidence="3" id="KW-1185">Reference proteome</keyword>
<dbReference type="AlphaFoldDB" id="A0A246JIM5"/>
<name>A0A246JIM5_9SPHN</name>
<dbReference type="Gene3D" id="2.60.120.10">
    <property type="entry name" value="Jelly Rolls"/>
    <property type="match status" value="1"/>
</dbReference>
<sequence>MNEITPANQFIPEHYDVIREFGTKDRHVGDDETPWIPYVAEGAFWKPLRFDLASGRVWAMLWVQGPGIIGRHQHHGSVVGFVVEGSWYYKEYDWVATPGSMISEAPGGIHTLVTDHPTGMKSLFVTEGVMEFFGDDGGYAGSQSMFWNIDEYVKHCRKHNLKINEKLFY</sequence>
<dbReference type="OrthoDB" id="564955at2"/>
<comment type="caution">
    <text evidence="2">The sequence shown here is derived from an EMBL/GenBank/DDBJ whole genome shotgun (WGS) entry which is preliminary data.</text>
</comment>
<evidence type="ECO:0000313" key="2">
    <source>
        <dbReference type="EMBL" id="OWQ92425.1"/>
    </source>
</evidence>
<dbReference type="SUPFAM" id="SSF51182">
    <property type="entry name" value="RmlC-like cupins"/>
    <property type="match status" value="1"/>
</dbReference>
<proteinExistence type="predicted"/>
<dbReference type="InterPro" id="IPR025979">
    <property type="entry name" value="ChrR-like_cupin_dom"/>
</dbReference>
<dbReference type="Pfam" id="PF12973">
    <property type="entry name" value="Cupin_7"/>
    <property type="match status" value="1"/>
</dbReference>